<name>A0A4Z0P3B0_9BACT</name>
<dbReference type="EMBL" id="SRLA01000004">
    <property type="protein sequence ID" value="TGE05609.1"/>
    <property type="molecule type" value="Genomic_DNA"/>
</dbReference>
<protein>
    <submittedName>
        <fullName evidence="1">Uncharacterized protein</fullName>
    </submittedName>
</protein>
<comment type="caution">
    <text evidence="1">The sequence shown here is derived from an EMBL/GenBank/DDBJ whole genome shotgun (WGS) entry which is preliminary data.</text>
</comment>
<dbReference type="Proteomes" id="UP000298337">
    <property type="component" value="Unassembled WGS sequence"/>
</dbReference>
<accession>A0A4Z0P3B0</accession>
<dbReference type="AlphaFoldDB" id="A0A4Z0P3B0"/>
<evidence type="ECO:0000313" key="2">
    <source>
        <dbReference type="Proteomes" id="UP000298337"/>
    </source>
</evidence>
<proteinExistence type="predicted"/>
<reference evidence="1 2" key="1">
    <citation type="submission" date="2019-04" db="EMBL/GenBank/DDBJ databases">
        <authorList>
            <person name="Feng G."/>
            <person name="Zhang J."/>
            <person name="Zhu H."/>
        </authorList>
    </citation>
    <scope>NUCLEOTIDE SEQUENCE [LARGE SCALE GENOMIC DNA]</scope>
    <source>
        <strain evidence="1 2">92R-1</strain>
    </source>
</reference>
<evidence type="ECO:0000313" key="1">
    <source>
        <dbReference type="EMBL" id="TGE05609.1"/>
    </source>
</evidence>
<keyword evidence="2" id="KW-1185">Reference proteome</keyword>
<dbReference type="RefSeq" id="WP_135435922.1">
    <property type="nucleotide sequence ID" value="NZ_SRLA01000004.1"/>
</dbReference>
<sequence>MITVLIEEGPGALNACWLDSEAGFKLKVVPEGLILKFRSEPEGQKIELHIHPSMVYMLNDFLKAQPHGTFMPKEGKEERLAEMAAFDKEYDEKHGNNLPNNLAPPF</sequence>
<organism evidence="1 2">
    <name type="scientific">Hymenobacter fodinae</name>
    <dbReference type="NCBI Taxonomy" id="2510796"/>
    <lineage>
        <taxon>Bacteria</taxon>
        <taxon>Pseudomonadati</taxon>
        <taxon>Bacteroidota</taxon>
        <taxon>Cytophagia</taxon>
        <taxon>Cytophagales</taxon>
        <taxon>Hymenobacteraceae</taxon>
        <taxon>Hymenobacter</taxon>
    </lineage>
</organism>
<gene>
    <name evidence="1" type="ORF">EU556_20115</name>
</gene>